<proteinExistence type="predicted"/>
<organism evidence="1">
    <name type="scientific">Roseihalotalea indica</name>
    <dbReference type="NCBI Taxonomy" id="2867963"/>
    <lineage>
        <taxon>Bacteria</taxon>
        <taxon>Pseudomonadati</taxon>
        <taxon>Bacteroidota</taxon>
        <taxon>Cytophagia</taxon>
        <taxon>Cytophagales</taxon>
        <taxon>Catalimonadaceae</taxon>
        <taxon>Roseihalotalea</taxon>
    </lineage>
</organism>
<dbReference type="EMBL" id="CP120682">
    <property type="protein sequence ID" value="WKN39738.1"/>
    <property type="molecule type" value="Genomic_DNA"/>
</dbReference>
<dbReference type="PROSITE" id="PS51257">
    <property type="entry name" value="PROKAR_LIPOPROTEIN"/>
    <property type="match status" value="1"/>
</dbReference>
<evidence type="ECO:0000313" key="1">
    <source>
        <dbReference type="EMBL" id="WKN39738.1"/>
    </source>
</evidence>
<gene>
    <name evidence="1" type="ORF">K4G66_13665</name>
</gene>
<name>A0AA49PYL3_9BACT</name>
<protein>
    <submittedName>
        <fullName evidence="1">Uncharacterized protein</fullName>
    </submittedName>
</protein>
<sequence length="166" mass="18041">MNSRNQWIAYFISITLLLAAGCKDDTDSDNGNDVGPGQAIAGTWFVKDSTGVTGPTADQFQNFQLSITALASRVNYTAQGNNNKIVFPDAGSLEVETRDNFVNGAEVIRQPDLVPMTMTLNEADTTLRIVFTISADSFVPVEQGRIAGIAGEYTFNLKKQQTLQNQ</sequence>
<accession>A0AA49PYL3</accession>
<reference evidence="1" key="1">
    <citation type="journal article" date="2023" name="Comput. Struct. Biotechnol. J.">
        <title>Discovery of a novel marine Bacteroidetes with a rich repertoire of carbohydrate-active enzymes.</title>
        <authorList>
            <person name="Chen B."/>
            <person name="Liu G."/>
            <person name="Chen Q."/>
            <person name="Wang H."/>
            <person name="Liu L."/>
            <person name="Tang K."/>
        </authorList>
    </citation>
    <scope>NUCLEOTIDE SEQUENCE</scope>
    <source>
        <strain evidence="1">TK19036</strain>
    </source>
</reference>
<dbReference type="AlphaFoldDB" id="A0AA49PYL3"/>
<reference evidence="1" key="2">
    <citation type="journal article" date="2024" name="Antonie Van Leeuwenhoek">
        <title>Roseihalotalea indica gen. nov., sp. nov., a halophilic Bacteroidetes from mesopelagic Southwest Indian Ocean with higher carbohydrate metabolic potential.</title>
        <authorList>
            <person name="Chen B."/>
            <person name="Zhang M."/>
            <person name="Lin D."/>
            <person name="Ye J."/>
            <person name="Tang K."/>
        </authorList>
    </citation>
    <scope>NUCLEOTIDE SEQUENCE</scope>
    <source>
        <strain evidence="1">TK19036</strain>
    </source>
</reference>